<keyword evidence="1" id="KW-0175">Coiled coil</keyword>
<proteinExistence type="predicted"/>
<organism evidence="4 5">
    <name type="scientific">Chloropicon primus</name>
    <dbReference type="NCBI Taxonomy" id="1764295"/>
    <lineage>
        <taxon>Eukaryota</taxon>
        <taxon>Viridiplantae</taxon>
        <taxon>Chlorophyta</taxon>
        <taxon>Chloropicophyceae</taxon>
        <taxon>Chloropicales</taxon>
        <taxon>Chloropicaceae</taxon>
        <taxon>Chloropicon</taxon>
    </lineage>
</organism>
<dbReference type="EMBL" id="CP031034">
    <property type="protein sequence ID" value="QDZ17786.1"/>
    <property type="molecule type" value="Genomic_DNA"/>
</dbReference>
<dbReference type="Proteomes" id="UP000316726">
    <property type="component" value="Chromosome 1"/>
</dbReference>
<reference evidence="4 5" key="1">
    <citation type="submission" date="2018-07" db="EMBL/GenBank/DDBJ databases">
        <title>The complete nuclear genome of the prasinophyte Chloropicon primus (CCMP1205).</title>
        <authorList>
            <person name="Pombert J.-F."/>
            <person name="Otis C."/>
            <person name="Turmel M."/>
            <person name="Lemieux C."/>
        </authorList>
    </citation>
    <scope>NUCLEOTIDE SEQUENCE [LARGE SCALE GENOMIC DNA]</scope>
    <source>
        <strain evidence="4 5">CCMP1205</strain>
    </source>
</reference>
<evidence type="ECO:0000256" key="1">
    <source>
        <dbReference type="SAM" id="Coils"/>
    </source>
</evidence>
<sequence length="383" mass="43524">MKPKDLPTVGVGFQGKGIVDPRSLTVHNVETLSRSQIRDIIYALGQDKPAWNTVQLKEQIKGIVHALQSGSISDMKHLENQLGITLPKGNAEFQFRSVPHAKQKPRQYTKDPTKYKKPDKGNKPPGKDRFCASCGQRARSNCFYRCCKQCCVQLKNPCTVHVLTGDKVVARKGYGSGAAQYQSEYNAFPIVPEDVKAMPGLRDLRENLDAYHEESKEVLEWRRNAMKMCYKADEEAAVDALGRYERNANLLAQVMKVERMEDLLEEKKRSAKRLRSSGEEIIKNDEERAEFKDWETQTNHLEMYNNVPTPLDVILKKLAEAKTVEELRQSVQQVGVLKDVPLEKIQEFSKWFEAPSAASFKVLKKVDAPRPVLKNVVELKPVE</sequence>
<evidence type="ECO:0000256" key="2">
    <source>
        <dbReference type="SAM" id="MobiDB-lite"/>
    </source>
</evidence>
<gene>
    <name evidence="4" type="ORF">A3770_01p03040</name>
    <name evidence="3" type="ORF">CPRI1469_LOCUS8471</name>
</gene>
<feature type="compositionally biased region" description="Basic and acidic residues" evidence="2">
    <location>
        <begin position="108"/>
        <end position="127"/>
    </location>
</feature>
<name>A0A5B8MBH7_9CHLO</name>
<dbReference type="PANTHER" id="PTHR35696">
    <property type="entry name" value="ELECTRON CARRIER/IRON ION-BINDING PROTEIN"/>
    <property type="match status" value="1"/>
</dbReference>
<keyword evidence="5" id="KW-1185">Reference proteome</keyword>
<feature type="coiled-coil region" evidence="1">
    <location>
        <begin position="247"/>
        <end position="277"/>
    </location>
</feature>
<accession>A0A5B8MBH7</accession>
<feature type="region of interest" description="Disordered" evidence="2">
    <location>
        <begin position="96"/>
        <end position="127"/>
    </location>
</feature>
<protein>
    <submittedName>
        <fullName evidence="4">Uncharacterized protein</fullName>
    </submittedName>
</protein>
<evidence type="ECO:0000313" key="3">
    <source>
        <dbReference type="EMBL" id="CAD9719605.1"/>
    </source>
</evidence>
<evidence type="ECO:0000313" key="4">
    <source>
        <dbReference type="EMBL" id="QDZ17786.1"/>
    </source>
</evidence>
<evidence type="ECO:0000313" key="5">
    <source>
        <dbReference type="Proteomes" id="UP000316726"/>
    </source>
</evidence>
<dbReference type="AlphaFoldDB" id="A0A5B8MBH7"/>
<dbReference type="PANTHER" id="PTHR35696:SF1">
    <property type="entry name" value="ELECTRON CARRIER_IRON ION-BINDING PROTEIN"/>
    <property type="match status" value="1"/>
</dbReference>
<dbReference type="EMBL" id="HBHL01012884">
    <property type="protein sequence ID" value="CAD9719605.1"/>
    <property type="molecule type" value="Transcribed_RNA"/>
</dbReference>
<reference evidence="3" key="2">
    <citation type="submission" date="2021-01" db="EMBL/GenBank/DDBJ databases">
        <authorList>
            <person name="Corre E."/>
            <person name="Pelletier E."/>
            <person name="Niang G."/>
            <person name="Scheremetjew M."/>
            <person name="Finn R."/>
            <person name="Kale V."/>
            <person name="Holt S."/>
            <person name="Cochrane G."/>
            <person name="Meng A."/>
            <person name="Brown T."/>
            <person name="Cohen L."/>
        </authorList>
    </citation>
    <scope>NUCLEOTIDE SEQUENCE</scope>
    <source>
        <strain evidence="3">CCMP1205</strain>
    </source>
</reference>